<evidence type="ECO:0000259" key="6">
    <source>
        <dbReference type="Pfam" id="PF00892"/>
    </source>
</evidence>
<feature type="transmembrane region" description="Helical" evidence="5">
    <location>
        <begin position="213"/>
        <end position="232"/>
    </location>
</feature>
<accession>A0A6P2SYW9</accession>
<name>A0A6P2SYW9_BURL3</name>
<sequence>MRPPASAFALHVRPGVRVVALTSIAMLAFASNSLLCRLALQAGRIDAASFGSLRLVSGALMLAIVARAGARRPAPPADWPAAAMLFVYVTCFSFAYLTVSAATGALILFGAVQLTMFAAGWHAGERFAATGWAGFGAALGGLVYLVSPGLAAPTPRGAALMTAAGVAWGIYSIRGRRPVDPVAATAGNFLRAAPLALALSVALATHLHITPAGVALAALSGALTSGLGYVVWYAALRHLTAMRAAAVQLSVPPIAACGAVLLLSEQPTWRLALASAAILGGVAAVLATRARQAGTGSTR</sequence>
<reference evidence="7 8" key="1">
    <citation type="submission" date="2019-09" db="EMBL/GenBank/DDBJ databases">
        <authorList>
            <person name="Depoorter E."/>
        </authorList>
    </citation>
    <scope>NUCLEOTIDE SEQUENCE [LARGE SCALE GENOMIC DNA]</scope>
    <source>
        <strain evidence="7">R-18109</strain>
    </source>
</reference>
<dbReference type="RefSeq" id="WP_174948619.1">
    <property type="nucleotide sequence ID" value="NZ_CABVQH010000001.1"/>
</dbReference>
<keyword evidence="4 5" id="KW-0472">Membrane</keyword>
<dbReference type="Pfam" id="PF00892">
    <property type="entry name" value="EamA"/>
    <property type="match status" value="1"/>
</dbReference>
<feature type="transmembrane region" description="Helical" evidence="5">
    <location>
        <begin position="127"/>
        <end position="146"/>
    </location>
</feature>
<dbReference type="SUPFAM" id="SSF103481">
    <property type="entry name" value="Multidrug resistance efflux transporter EmrE"/>
    <property type="match status" value="2"/>
</dbReference>
<evidence type="ECO:0000256" key="1">
    <source>
        <dbReference type="ARBA" id="ARBA00004141"/>
    </source>
</evidence>
<gene>
    <name evidence="7" type="ORF">BLA18109_00081</name>
</gene>
<dbReference type="Proteomes" id="UP000494260">
    <property type="component" value="Unassembled WGS sequence"/>
</dbReference>
<dbReference type="InterPro" id="IPR000620">
    <property type="entry name" value="EamA_dom"/>
</dbReference>
<comment type="subcellular location">
    <subcellularLocation>
        <location evidence="1">Membrane</location>
        <topology evidence="1">Multi-pass membrane protein</topology>
    </subcellularLocation>
</comment>
<evidence type="ECO:0000313" key="7">
    <source>
        <dbReference type="EMBL" id="VWC51361.1"/>
    </source>
</evidence>
<dbReference type="AlphaFoldDB" id="A0A6P2SYW9"/>
<feature type="transmembrane region" description="Helical" evidence="5">
    <location>
        <begin position="244"/>
        <end position="263"/>
    </location>
</feature>
<protein>
    <submittedName>
        <fullName evidence="7">Membrane protein</fullName>
    </submittedName>
</protein>
<evidence type="ECO:0000256" key="2">
    <source>
        <dbReference type="ARBA" id="ARBA00022692"/>
    </source>
</evidence>
<evidence type="ECO:0000313" key="8">
    <source>
        <dbReference type="Proteomes" id="UP000494260"/>
    </source>
</evidence>
<feature type="transmembrane region" description="Helical" evidence="5">
    <location>
        <begin position="82"/>
        <end position="115"/>
    </location>
</feature>
<proteinExistence type="predicted"/>
<dbReference type="InterPro" id="IPR037185">
    <property type="entry name" value="EmrE-like"/>
</dbReference>
<keyword evidence="2 5" id="KW-0812">Transmembrane</keyword>
<organism evidence="7 8">
    <name type="scientific">Burkholderia lata (strain ATCC 17760 / DSM 23089 / LMG 22485 / NCIMB 9086 / R18194 / 383)</name>
    <dbReference type="NCBI Taxonomy" id="482957"/>
    <lineage>
        <taxon>Bacteria</taxon>
        <taxon>Pseudomonadati</taxon>
        <taxon>Pseudomonadota</taxon>
        <taxon>Betaproteobacteria</taxon>
        <taxon>Burkholderiales</taxon>
        <taxon>Burkholderiaceae</taxon>
        <taxon>Burkholderia</taxon>
        <taxon>Burkholderia cepacia complex</taxon>
    </lineage>
</organism>
<evidence type="ECO:0000256" key="3">
    <source>
        <dbReference type="ARBA" id="ARBA00022989"/>
    </source>
</evidence>
<feature type="transmembrane region" description="Helical" evidence="5">
    <location>
        <begin position="269"/>
        <end position="290"/>
    </location>
</feature>
<feature type="transmembrane region" description="Helical" evidence="5">
    <location>
        <begin position="20"/>
        <end position="40"/>
    </location>
</feature>
<evidence type="ECO:0000256" key="4">
    <source>
        <dbReference type="ARBA" id="ARBA00023136"/>
    </source>
</evidence>
<evidence type="ECO:0000256" key="5">
    <source>
        <dbReference type="SAM" id="Phobius"/>
    </source>
</evidence>
<dbReference type="EMBL" id="CABVQH010000001">
    <property type="protein sequence ID" value="VWC51361.1"/>
    <property type="molecule type" value="Genomic_DNA"/>
</dbReference>
<feature type="domain" description="EamA" evidence="6">
    <location>
        <begin position="157"/>
        <end position="286"/>
    </location>
</feature>
<dbReference type="PANTHER" id="PTHR32322">
    <property type="entry name" value="INNER MEMBRANE TRANSPORTER"/>
    <property type="match status" value="1"/>
</dbReference>
<feature type="transmembrane region" description="Helical" evidence="5">
    <location>
        <begin position="158"/>
        <end position="176"/>
    </location>
</feature>
<feature type="transmembrane region" description="Helical" evidence="5">
    <location>
        <begin position="188"/>
        <end position="207"/>
    </location>
</feature>
<dbReference type="InterPro" id="IPR050638">
    <property type="entry name" value="AA-Vitamin_Transporters"/>
</dbReference>
<feature type="transmembrane region" description="Helical" evidence="5">
    <location>
        <begin position="52"/>
        <end position="70"/>
    </location>
</feature>
<dbReference type="GO" id="GO:0016020">
    <property type="term" value="C:membrane"/>
    <property type="evidence" value="ECO:0007669"/>
    <property type="project" value="UniProtKB-SubCell"/>
</dbReference>
<keyword evidence="3 5" id="KW-1133">Transmembrane helix</keyword>
<dbReference type="PANTHER" id="PTHR32322:SF9">
    <property type="entry name" value="AMINO-ACID METABOLITE EFFLUX PUMP-RELATED"/>
    <property type="match status" value="1"/>
</dbReference>